<organism evidence="10 11">
    <name type="scientific">Ascaris lumbricoides</name>
    <name type="common">Giant roundworm</name>
    <dbReference type="NCBI Taxonomy" id="6252"/>
    <lineage>
        <taxon>Eukaryota</taxon>
        <taxon>Metazoa</taxon>
        <taxon>Ecdysozoa</taxon>
        <taxon>Nematoda</taxon>
        <taxon>Chromadorea</taxon>
        <taxon>Rhabditida</taxon>
        <taxon>Spirurina</taxon>
        <taxon>Ascaridomorpha</taxon>
        <taxon>Ascaridoidea</taxon>
        <taxon>Ascarididae</taxon>
        <taxon>Ascaris</taxon>
    </lineage>
</organism>
<dbReference type="PANTHER" id="PTHR12596:SF2">
    <property type="entry name" value="EXPORTIN-7 ISOFORM X1"/>
    <property type="match status" value="1"/>
</dbReference>
<evidence type="ECO:0000256" key="1">
    <source>
        <dbReference type="ARBA" id="ARBA00004123"/>
    </source>
</evidence>
<comment type="subcellular location">
    <subcellularLocation>
        <location evidence="2">Cytoplasm</location>
    </subcellularLocation>
    <subcellularLocation>
        <location evidence="1">Nucleus</location>
    </subcellularLocation>
</comment>
<dbReference type="InterPro" id="IPR016024">
    <property type="entry name" value="ARM-type_fold"/>
</dbReference>
<evidence type="ECO:0000256" key="3">
    <source>
        <dbReference type="ARBA" id="ARBA00009466"/>
    </source>
</evidence>
<name>A0A9J2PIW9_ASCLU</name>
<dbReference type="InterPro" id="IPR057947">
    <property type="entry name" value="TPR_XPO7/RBP17"/>
</dbReference>
<dbReference type="PANTHER" id="PTHR12596">
    <property type="entry name" value="EXPORTIN 4,7-RELATED"/>
    <property type="match status" value="1"/>
</dbReference>
<keyword evidence="7" id="KW-0539">Nucleus</keyword>
<dbReference type="AlphaFoldDB" id="A0A9J2PIW9"/>
<dbReference type="GO" id="GO:0005643">
    <property type="term" value="C:nuclear pore"/>
    <property type="evidence" value="ECO:0007669"/>
    <property type="project" value="TreeGrafter"/>
</dbReference>
<feature type="domain" description="Importin N-terminal" evidence="8">
    <location>
        <begin position="91"/>
        <end position="155"/>
    </location>
</feature>
<accession>A0A9J2PIW9</accession>
<keyword evidence="10" id="KW-1185">Reference proteome</keyword>
<evidence type="ECO:0000313" key="10">
    <source>
        <dbReference type="Proteomes" id="UP000036681"/>
    </source>
</evidence>
<evidence type="ECO:0000256" key="7">
    <source>
        <dbReference type="ARBA" id="ARBA00023242"/>
    </source>
</evidence>
<dbReference type="GO" id="GO:0005737">
    <property type="term" value="C:cytoplasm"/>
    <property type="evidence" value="ECO:0007669"/>
    <property type="project" value="UniProtKB-SubCell"/>
</dbReference>
<dbReference type="GO" id="GO:0006611">
    <property type="term" value="P:protein export from nucleus"/>
    <property type="evidence" value="ECO:0007669"/>
    <property type="project" value="TreeGrafter"/>
</dbReference>
<sequence length="1151" mass="130102">MWSHWPQLRITFRLVVNESHGTLFATESLSVGLESAGFVTSQLVKRIVVLPINNEFGNTAKVHLNIKEFKVLDNLCKMLYESVDNANRLQAERALAELATSPECLQRCTLLLQSGTVPYAQLVASNTLLKLLTSKTGVNLQQRLELCTYLLNYLGERSSSLPPFVVSSLCQLFARLTKLGWLDYDLETKTFPFREPVNSIARLAEESVDRGLLAVQLLALLVSDMNTMAGVDSISKQRKIALSFRDCHLLDIFKLSTSMLEKVIGASVDQTQLQLVNGLLQLSLNCLTFDFIGSLSDESGDDNVTVQVPTIWRIAFTDGGVISMFFRLYNVLPMELSGKVLQNIVQLSSLRRTLFSSNERQAYLAEIVKGVKAESFHEFCRVVSRLKSNYQLCELMKVEEYAGMMALLADFTIHSLRAYEFSVNSTYYLLSFWQRMVSSVPYVKATDPHLLNLYCPKITSAFIESRLEYAKAVVRGEVPEDPLDDQVSIQQVMEQFAIICRCEYDKSAQLMITLFDHDFAIFERATNPPSADVNISVVRLTWLVTIIGAAVQGRAAFSNSDEHDVVDGDLVCRVLKLMELSDGRLSTGVPGNLKLEMAFLYTLEQFRKVYVSDQIQKLGRVYDQLEKNLGLQDESAVLVVYVRKIITNLKYWAREEKLIDQTLNLLNELSLGYTAARRLVRLPDIQLLLNNHTAQHFAFLSSDTDLVTMRSRTTFYASLMRLLCLDLSEDDPLFISFMQPLTDTVREICDVFAMNTPSVDQERVQRAVIGLCRDIRGVAISCHTKMVYAMLFDWLYPNVFSIMARSVELWTGCTDVVSPVLKLLCELCQNKQQRLQFEMSSCSAVLLFREVSKIICTYGERMLALPAVQPENAYRERYKNISSCFATLKMALSGSYVPFGVFRLYGDTCLQDALSMFVKMFMVIPESDFHSYAKIAQNFYSLLECIAQDNICFLSNVQPDVFTSILRYIQQGTVSLDAVVVTASCATLDMLLNYLYRRLTRATPIRTHVGAEPEGENCIRALEAQPSLLSEVLAVMLNAVIFDDVKCQWSMSRPLLGLILLQEEFFQQWKMDLINQQPAEKRVLFEEILMSLIFMSSIPAIKPLITYYGRWAIGDNVKLLSSERGCVGGMSSSMQGGSFSSLMRYLEVVKL</sequence>
<evidence type="ECO:0000256" key="5">
    <source>
        <dbReference type="ARBA" id="ARBA00022490"/>
    </source>
</evidence>
<evidence type="ECO:0000259" key="8">
    <source>
        <dbReference type="Pfam" id="PF03810"/>
    </source>
</evidence>
<keyword evidence="5" id="KW-0963">Cytoplasm</keyword>
<comment type="similarity">
    <text evidence="3">Belongs to the exportin family.</text>
</comment>
<evidence type="ECO:0000259" key="9">
    <source>
        <dbReference type="Pfam" id="PF25795"/>
    </source>
</evidence>
<evidence type="ECO:0000256" key="2">
    <source>
        <dbReference type="ARBA" id="ARBA00004496"/>
    </source>
</evidence>
<evidence type="ECO:0000256" key="4">
    <source>
        <dbReference type="ARBA" id="ARBA00022448"/>
    </source>
</evidence>
<dbReference type="Pfam" id="PF03810">
    <property type="entry name" value="IBN_N"/>
    <property type="match status" value="1"/>
</dbReference>
<dbReference type="InterPro" id="IPR011989">
    <property type="entry name" value="ARM-like"/>
</dbReference>
<evidence type="ECO:0000256" key="6">
    <source>
        <dbReference type="ARBA" id="ARBA00022927"/>
    </source>
</evidence>
<dbReference type="InterPro" id="IPR044189">
    <property type="entry name" value="XPO4/7-like"/>
</dbReference>
<dbReference type="GO" id="GO:0031267">
    <property type="term" value="F:small GTPase binding"/>
    <property type="evidence" value="ECO:0007669"/>
    <property type="project" value="InterPro"/>
</dbReference>
<dbReference type="Gene3D" id="1.25.10.10">
    <property type="entry name" value="Leucine-rich Repeat Variant"/>
    <property type="match status" value="1"/>
</dbReference>
<reference evidence="11" key="1">
    <citation type="submission" date="2023-03" db="UniProtKB">
        <authorList>
            <consortium name="WormBaseParasite"/>
        </authorList>
    </citation>
    <scope>IDENTIFICATION</scope>
</reference>
<keyword evidence="4" id="KW-0813">Transport</keyword>
<dbReference type="InterPro" id="IPR001494">
    <property type="entry name" value="Importin-beta_N"/>
</dbReference>
<proteinExistence type="inferred from homology"/>
<evidence type="ECO:0000313" key="11">
    <source>
        <dbReference type="WBParaSite" id="ALUE_0000995501-mRNA-1"/>
    </source>
</evidence>
<keyword evidence="6" id="KW-0653">Protein transport</keyword>
<feature type="domain" description="Exportin-7/Ran-binding protein 17 TPR repeats" evidence="9">
    <location>
        <begin position="474"/>
        <end position="705"/>
    </location>
</feature>
<protein>
    <submittedName>
        <fullName evidence="11">Importin N-terminal domain-containing protein</fullName>
    </submittedName>
</protein>
<dbReference type="Proteomes" id="UP000036681">
    <property type="component" value="Unplaced"/>
</dbReference>
<dbReference type="GO" id="GO:0005049">
    <property type="term" value="F:nuclear export signal receptor activity"/>
    <property type="evidence" value="ECO:0007669"/>
    <property type="project" value="InterPro"/>
</dbReference>
<dbReference type="WBParaSite" id="ALUE_0000995501-mRNA-1">
    <property type="protein sequence ID" value="ALUE_0000995501-mRNA-1"/>
    <property type="gene ID" value="ALUE_0000995501"/>
</dbReference>
<dbReference type="Pfam" id="PF25795">
    <property type="entry name" value="TPR_XPO7"/>
    <property type="match status" value="1"/>
</dbReference>
<dbReference type="SUPFAM" id="SSF48371">
    <property type="entry name" value="ARM repeat"/>
    <property type="match status" value="1"/>
</dbReference>